<dbReference type="Proteomes" id="UP001157034">
    <property type="component" value="Unassembled WGS sequence"/>
</dbReference>
<comment type="similarity">
    <text evidence="1">Belongs to the Rv1128c/1148c/1588c/1702c/1945/3466 family.</text>
</comment>
<dbReference type="EMBL" id="BSVB01000001">
    <property type="protein sequence ID" value="GMA93689.1"/>
    <property type="molecule type" value="Genomic_DNA"/>
</dbReference>
<gene>
    <name evidence="3" type="ORF">GCM10025881_05130</name>
</gene>
<feature type="domain" description="HNH nuclease" evidence="2">
    <location>
        <begin position="113"/>
        <end position="166"/>
    </location>
</feature>
<reference evidence="4" key="1">
    <citation type="journal article" date="2019" name="Int. J. Syst. Evol. Microbiol.">
        <title>The Global Catalogue of Microorganisms (GCM) 10K type strain sequencing project: providing services to taxonomists for standard genome sequencing and annotation.</title>
        <authorList>
            <consortium name="The Broad Institute Genomics Platform"/>
            <consortium name="The Broad Institute Genome Sequencing Center for Infectious Disease"/>
            <person name="Wu L."/>
            <person name="Ma J."/>
        </authorList>
    </citation>
    <scope>NUCLEOTIDE SEQUENCE [LARGE SCALE GENOMIC DNA]</scope>
    <source>
        <strain evidence="4">NBRC 108894</strain>
    </source>
</reference>
<keyword evidence="4" id="KW-1185">Reference proteome</keyword>
<dbReference type="InterPro" id="IPR002711">
    <property type="entry name" value="HNH"/>
</dbReference>
<organism evidence="3 4">
    <name type="scientific">Pseudolysinimonas kribbensis</name>
    <dbReference type="NCBI Taxonomy" id="433641"/>
    <lineage>
        <taxon>Bacteria</taxon>
        <taxon>Bacillati</taxon>
        <taxon>Actinomycetota</taxon>
        <taxon>Actinomycetes</taxon>
        <taxon>Micrococcales</taxon>
        <taxon>Microbacteriaceae</taxon>
        <taxon>Pseudolysinimonas</taxon>
    </lineage>
</organism>
<sequence length="224" mass="24915">MRADERARAERIERDPRTAEQYASDVLVELLRLGHTADPQLLGGDEPPAVRVLVTGADLASGRGFAQIEGQTAPVSTATAERLVCSSGQQVIVFDPDGRPLDVGRASRLFTRRQRRALHARDGGCMFPGCERPPSWTEAHHIRHWVRDRGGSDIDDGILLCRHHHRLVHDQGWEFQRAMDENGIRYELIPPTSIDAAQQPIALRTRSAAYRRLQERAVGSPAAP</sequence>
<dbReference type="Pfam" id="PF02720">
    <property type="entry name" value="DUF222"/>
    <property type="match status" value="1"/>
</dbReference>
<evidence type="ECO:0000256" key="1">
    <source>
        <dbReference type="ARBA" id="ARBA00023450"/>
    </source>
</evidence>
<evidence type="ECO:0000259" key="2">
    <source>
        <dbReference type="SMART" id="SM00507"/>
    </source>
</evidence>
<dbReference type="Pfam" id="PF01844">
    <property type="entry name" value="HNH"/>
    <property type="match status" value="1"/>
</dbReference>
<proteinExistence type="inferred from homology"/>
<dbReference type="RefSeq" id="WP_284252604.1">
    <property type="nucleotide sequence ID" value="NZ_BSVB01000001.1"/>
</dbReference>
<dbReference type="InterPro" id="IPR003615">
    <property type="entry name" value="HNH_nuc"/>
</dbReference>
<accession>A0ABQ6K076</accession>
<protein>
    <recommendedName>
        <fullName evidence="2">HNH nuclease domain-containing protein</fullName>
    </recommendedName>
</protein>
<dbReference type="CDD" id="cd00085">
    <property type="entry name" value="HNHc"/>
    <property type="match status" value="1"/>
</dbReference>
<evidence type="ECO:0000313" key="3">
    <source>
        <dbReference type="EMBL" id="GMA93689.1"/>
    </source>
</evidence>
<evidence type="ECO:0000313" key="4">
    <source>
        <dbReference type="Proteomes" id="UP001157034"/>
    </source>
</evidence>
<dbReference type="InterPro" id="IPR003870">
    <property type="entry name" value="DUF222"/>
</dbReference>
<comment type="caution">
    <text evidence="3">The sequence shown here is derived from an EMBL/GenBank/DDBJ whole genome shotgun (WGS) entry which is preliminary data.</text>
</comment>
<name>A0ABQ6K076_9MICO</name>
<dbReference type="SMART" id="SM00507">
    <property type="entry name" value="HNHc"/>
    <property type="match status" value="1"/>
</dbReference>